<dbReference type="InterPro" id="IPR008278">
    <property type="entry name" value="4-PPantetheinyl_Trfase_dom"/>
</dbReference>
<gene>
    <name evidence="4" type="ORF">GP486_003944</name>
</gene>
<dbReference type="EMBL" id="JAGHQM010000574">
    <property type="protein sequence ID" value="KAH0559542.1"/>
    <property type="molecule type" value="Genomic_DNA"/>
</dbReference>
<dbReference type="AlphaFoldDB" id="A0A9P8LC36"/>
<evidence type="ECO:0000313" key="5">
    <source>
        <dbReference type="Proteomes" id="UP000750711"/>
    </source>
</evidence>
<sequence length="172" mass="19240">MPSRPFPYPVSIGIDICKIRRIYDLISKDNGKWRRPFLRKIFNSQERRTLPSVLGEKQLSTAGVHSHNTWRLAQFLAGRWAAKEAAIKAIRSRRATFHEITIESREGRPHMLIDLPRAHSTETTAGKAAPSDRNGGEVEDGAGETHEARLSISHDDAYATAVVMAIDESPEV</sequence>
<dbReference type="GO" id="GO:0006633">
    <property type="term" value="P:fatty acid biosynthetic process"/>
    <property type="evidence" value="ECO:0007669"/>
    <property type="project" value="InterPro"/>
</dbReference>
<name>A0A9P8LC36_9PEZI</name>
<organism evidence="4 5">
    <name type="scientific">Trichoglossum hirsutum</name>
    <dbReference type="NCBI Taxonomy" id="265104"/>
    <lineage>
        <taxon>Eukaryota</taxon>
        <taxon>Fungi</taxon>
        <taxon>Dikarya</taxon>
        <taxon>Ascomycota</taxon>
        <taxon>Pezizomycotina</taxon>
        <taxon>Geoglossomycetes</taxon>
        <taxon>Geoglossales</taxon>
        <taxon>Geoglossaceae</taxon>
        <taxon>Trichoglossum</taxon>
    </lineage>
</organism>
<keyword evidence="5" id="KW-1185">Reference proteome</keyword>
<dbReference type="HAMAP" id="MF_00101">
    <property type="entry name" value="AcpS"/>
    <property type="match status" value="1"/>
</dbReference>
<keyword evidence="1" id="KW-0808">Transferase</keyword>
<evidence type="ECO:0000313" key="4">
    <source>
        <dbReference type="EMBL" id="KAH0559542.1"/>
    </source>
</evidence>
<protein>
    <recommendedName>
        <fullName evidence="3">4'-phosphopantetheinyl transferase domain-containing protein</fullName>
    </recommendedName>
</protein>
<dbReference type="InterPro" id="IPR037143">
    <property type="entry name" value="4-PPantetheinyl_Trfase_dom_sf"/>
</dbReference>
<comment type="caution">
    <text evidence="4">The sequence shown here is derived from an EMBL/GenBank/DDBJ whole genome shotgun (WGS) entry which is preliminary data.</text>
</comment>
<accession>A0A9P8LC36</accession>
<dbReference type="Pfam" id="PF01648">
    <property type="entry name" value="ACPS"/>
    <property type="match status" value="1"/>
</dbReference>
<dbReference type="SUPFAM" id="SSF56214">
    <property type="entry name" value="4'-phosphopantetheinyl transferase"/>
    <property type="match status" value="1"/>
</dbReference>
<feature type="domain" description="4'-phosphopantetheinyl transferase" evidence="3">
    <location>
        <begin position="11"/>
        <end position="117"/>
    </location>
</feature>
<dbReference type="Proteomes" id="UP000750711">
    <property type="component" value="Unassembled WGS sequence"/>
</dbReference>
<evidence type="ECO:0000259" key="3">
    <source>
        <dbReference type="Pfam" id="PF01648"/>
    </source>
</evidence>
<feature type="region of interest" description="Disordered" evidence="2">
    <location>
        <begin position="121"/>
        <end position="151"/>
    </location>
</feature>
<evidence type="ECO:0000256" key="2">
    <source>
        <dbReference type="SAM" id="MobiDB-lite"/>
    </source>
</evidence>
<reference evidence="4" key="1">
    <citation type="submission" date="2021-03" db="EMBL/GenBank/DDBJ databases">
        <title>Comparative genomics and phylogenomic investigation of the class Geoglossomycetes provide insights into ecological specialization and systematics.</title>
        <authorList>
            <person name="Melie T."/>
            <person name="Pirro S."/>
            <person name="Miller A.N."/>
            <person name="Quandt A."/>
        </authorList>
    </citation>
    <scope>NUCLEOTIDE SEQUENCE</scope>
    <source>
        <strain evidence="4">CAQ_001_2017</strain>
    </source>
</reference>
<dbReference type="GO" id="GO:0008897">
    <property type="term" value="F:holo-[acyl-carrier-protein] synthase activity"/>
    <property type="evidence" value="ECO:0007669"/>
    <property type="project" value="InterPro"/>
</dbReference>
<dbReference type="GO" id="GO:0000287">
    <property type="term" value="F:magnesium ion binding"/>
    <property type="evidence" value="ECO:0007669"/>
    <property type="project" value="InterPro"/>
</dbReference>
<dbReference type="InterPro" id="IPR002582">
    <property type="entry name" value="ACPS"/>
</dbReference>
<dbReference type="Gene3D" id="3.90.470.20">
    <property type="entry name" value="4'-phosphopantetheinyl transferase domain"/>
    <property type="match status" value="1"/>
</dbReference>
<evidence type="ECO:0000256" key="1">
    <source>
        <dbReference type="ARBA" id="ARBA00022679"/>
    </source>
</evidence>
<proteinExistence type="inferred from homology"/>